<protein>
    <submittedName>
        <fullName evidence="3">Sulfurtransferase</fullName>
    </submittedName>
</protein>
<name>A0ABX2ESK7_9BURK</name>
<dbReference type="Gene3D" id="3.40.250.10">
    <property type="entry name" value="Rhodanese-like domain"/>
    <property type="match status" value="1"/>
</dbReference>
<dbReference type="InterPro" id="IPR036873">
    <property type="entry name" value="Rhodanese-like_dom_sf"/>
</dbReference>
<feature type="region of interest" description="Disordered" evidence="1">
    <location>
        <begin position="202"/>
        <end position="237"/>
    </location>
</feature>
<evidence type="ECO:0000256" key="1">
    <source>
        <dbReference type="SAM" id="MobiDB-lite"/>
    </source>
</evidence>
<reference evidence="3 4" key="1">
    <citation type="submission" date="2020-05" db="EMBL/GenBank/DDBJ databases">
        <title>Aquincola sp. isolate from soil.</title>
        <authorList>
            <person name="Han J."/>
            <person name="Kim D.-U."/>
        </authorList>
    </citation>
    <scope>NUCLEOTIDE SEQUENCE [LARGE SCALE GENOMIC DNA]</scope>
    <source>
        <strain evidence="3 4">S2</strain>
    </source>
</reference>
<comment type="caution">
    <text evidence="3">The sequence shown here is derived from an EMBL/GenBank/DDBJ whole genome shotgun (WGS) entry which is preliminary data.</text>
</comment>
<dbReference type="EMBL" id="JABRWJ010000012">
    <property type="protein sequence ID" value="NRF71616.1"/>
    <property type="molecule type" value="Genomic_DNA"/>
</dbReference>
<feature type="compositionally biased region" description="Low complexity" evidence="1">
    <location>
        <begin position="202"/>
        <end position="218"/>
    </location>
</feature>
<sequence length="237" mass="25013">MDTLIDTLHRWAATAVVALLAGPCALAQGLSPNGLPLNPDSATRASNGPLDQLMAWERQDMGVRAAQELHTGAMHGPTPNTIPGGQVITTKGLLPLLQQGMAMHVLDALGGPQTLPNAIPAAWTAQPGAFDDQTQAQMARMLRQLTRGNTAVPLVFYCGGPQCWLSYNASLRAIQLGYRNVLWYRGGLEAWQRAGLDLVPARQQQPSPGQQPGAYPAPHGGGHASPQPPGAFPAPSM</sequence>
<feature type="compositionally biased region" description="Pro residues" evidence="1">
    <location>
        <begin position="226"/>
        <end position="237"/>
    </location>
</feature>
<keyword evidence="4" id="KW-1185">Reference proteome</keyword>
<feature type="domain" description="Rhodanese" evidence="2">
    <location>
        <begin position="115"/>
        <end position="200"/>
    </location>
</feature>
<organism evidence="3 4">
    <name type="scientific">Pseudaquabacterium terrae</name>
    <dbReference type="NCBI Taxonomy" id="2732868"/>
    <lineage>
        <taxon>Bacteria</taxon>
        <taxon>Pseudomonadati</taxon>
        <taxon>Pseudomonadota</taxon>
        <taxon>Betaproteobacteria</taxon>
        <taxon>Burkholderiales</taxon>
        <taxon>Sphaerotilaceae</taxon>
        <taxon>Pseudaquabacterium</taxon>
    </lineage>
</organism>
<dbReference type="Proteomes" id="UP000737171">
    <property type="component" value="Unassembled WGS sequence"/>
</dbReference>
<dbReference type="CDD" id="cd00158">
    <property type="entry name" value="RHOD"/>
    <property type="match status" value="1"/>
</dbReference>
<dbReference type="SUPFAM" id="SSF52821">
    <property type="entry name" value="Rhodanese/Cell cycle control phosphatase"/>
    <property type="match status" value="1"/>
</dbReference>
<dbReference type="InterPro" id="IPR001763">
    <property type="entry name" value="Rhodanese-like_dom"/>
</dbReference>
<dbReference type="PROSITE" id="PS50206">
    <property type="entry name" value="RHODANESE_3"/>
    <property type="match status" value="1"/>
</dbReference>
<evidence type="ECO:0000313" key="4">
    <source>
        <dbReference type="Proteomes" id="UP000737171"/>
    </source>
</evidence>
<proteinExistence type="predicted"/>
<accession>A0ABX2ESK7</accession>
<dbReference type="Pfam" id="PF00581">
    <property type="entry name" value="Rhodanese"/>
    <property type="match status" value="1"/>
</dbReference>
<gene>
    <name evidence="3" type="ORF">HLB44_31975</name>
</gene>
<evidence type="ECO:0000313" key="3">
    <source>
        <dbReference type="EMBL" id="NRF71616.1"/>
    </source>
</evidence>
<dbReference type="RefSeq" id="WP_173133148.1">
    <property type="nucleotide sequence ID" value="NZ_JABRWJ010000012.1"/>
</dbReference>
<evidence type="ECO:0000259" key="2">
    <source>
        <dbReference type="PROSITE" id="PS50206"/>
    </source>
</evidence>